<gene>
    <name evidence="1" type="ORF">EZS27_006046</name>
</gene>
<feature type="non-terminal residue" evidence="1">
    <location>
        <position position="1"/>
    </location>
</feature>
<organism evidence="1">
    <name type="scientific">termite gut metagenome</name>
    <dbReference type="NCBI Taxonomy" id="433724"/>
    <lineage>
        <taxon>unclassified sequences</taxon>
        <taxon>metagenomes</taxon>
        <taxon>organismal metagenomes</taxon>
    </lineage>
</organism>
<dbReference type="EMBL" id="SNRY01000131">
    <property type="protein sequence ID" value="KAA6346396.1"/>
    <property type="molecule type" value="Genomic_DNA"/>
</dbReference>
<comment type="caution">
    <text evidence="1">The sequence shown here is derived from an EMBL/GenBank/DDBJ whole genome shotgun (WGS) entry which is preliminary data.</text>
</comment>
<evidence type="ECO:0000313" key="1">
    <source>
        <dbReference type="EMBL" id="KAA6346396.1"/>
    </source>
</evidence>
<sequence length="90" mass="10519">SSLGFYFRRIQAKSGYIPAIIATANKIARIIYTMVKSKTEFDVRAAERKRGFITSEFYLSRYITKHFTAGIGKTKRIKSWILFNPYWQLS</sequence>
<reference evidence="1" key="1">
    <citation type="submission" date="2019-03" db="EMBL/GenBank/DDBJ databases">
        <title>Single cell metagenomics reveals metabolic interactions within the superorganism composed of flagellate Streblomastix strix and complex community of Bacteroidetes bacteria on its surface.</title>
        <authorList>
            <person name="Treitli S.C."/>
            <person name="Kolisko M."/>
            <person name="Husnik F."/>
            <person name="Keeling P."/>
            <person name="Hampl V."/>
        </authorList>
    </citation>
    <scope>NUCLEOTIDE SEQUENCE</scope>
    <source>
        <strain evidence="1">STM</strain>
    </source>
</reference>
<proteinExistence type="predicted"/>
<protein>
    <submittedName>
        <fullName evidence="1">Uncharacterized protein</fullName>
    </submittedName>
</protein>
<dbReference type="AlphaFoldDB" id="A0A5J4SJU0"/>
<accession>A0A5J4SJU0</accession>
<name>A0A5J4SJU0_9ZZZZ</name>